<name>A0A0N1H1U4_9EURO</name>
<dbReference type="AlphaFoldDB" id="A0A0N1H1U4"/>
<feature type="transmembrane region" description="Helical" evidence="6">
    <location>
        <begin position="165"/>
        <end position="184"/>
    </location>
</feature>
<dbReference type="Proteomes" id="UP000038010">
    <property type="component" value="Unassembled WGS sequence"/>
</dbReference>
<keyword evidence="5 6" id="KW-0472">Membrane</keyword>
<protein>
    <submittedName>
        <fullName evidence="8">Putative HC-toxin efflux carrier TOXA</fullName>
    </submittedName>
</protein>
<keyword evidence="2" id="KW-0813">Transport</keyword>
<feature type="transmembrane region" description="Helical" evidence="6">
    <location>
        <begin position="236"/>
        <end position="260"/>
    </location>
</feature>
<dbReference type="PROSITE" id="PS00216">
    <property type="entry name" value="SUGAR_TRANSPORT_1"/>
    <property type="match status" value="1"/>
</dbReference>
<feature type="transmembrane region" description="Helical" evidence="6">
    <location>
        <begin position="73"/>
        <end position="92"/>
    </location>
</feature>
<comment type="subcellular location">
    <subcellularLocation>
        <location evidence="1">Membrane</location>
        <topology evidence="1">Multi-pass membrane protein</topology>
    </subcellularLocation>
</comment>
<dbReference type="Gene3D" id="1.20.1250.20">
    <property type="entry name" value="MFS general substrate transporter like domains"/>
    <property type="match status" value="1"/>
</dbReference>
<dbReference type="GeneID" id="28731613"/>
<organism evidence="8 9">
    <name type="scientific">Cyphellophora attinorum</name>
    <dbReference type="NCBI Taxonomy" id="1664694"/>
    <lineage>
        <taxon>Eukaryota</taxon>
        <taxon>Fungi</taxon>
        <taxon>Dikarya</taxon>
        <taxon>Ascomycota</taxon>
        <taxon>Pezizomycotina</taxon>
        <taxon>Eurotiomycetes</taxon>
        <taxon>Chaetothyriomycetidae</taxon>
        <taxon>Chaetothyriales</taxon>
        <taxon>Cyphellophoraceae</taxon>
        <taxon>Cyphellophora</taxon>
    </lineage>
</organism>
<dbReference type="SUPFAM" id="SSF103473">
    <property type="entry name" value="MFS general substrate transporter"/>
    <property type="match status" value="2"/>
</dbReference>
<sequence>MSSTKQSSDLDGHQCTTSTKINATDVDKSYFYSLPFLGTYLALCFNLSACTGGFALIAPVLSYVNADIGPDPSIIWVALVYSVGQGIGLALIGRLSDLFGRRYFLIFASALGLIGCIVCATAKSVPILIGGQALVGLSAAGGSSYTSVLSEMVPVKHRFPAQSFIYLWQLPTAGFGPALAYIFILNTKAGWRWCYYYNIIWNALTLILFIAFYFPPTFEEKHGRQDIWRWLKDYDYFGTFLFVAGEVLFLLGLSWGGSVYPWRSSYVVSTIVVGGITLIVFAWYETKMDLKEPFVPKGLFRRRSWVAVVILIGVCGGVYYAFALVWPRMVTALYSDPDDLMEVGYQACIVLSELLLVRLLDVDCHVRLDEREFKISAPLLLVRSVYHYTKARATALLFLGTFFIGWADGVAQIVCGIDIDDQKDIGVACGMMGTIRASFGAACAAIYSTILTNELTSKVPAEVVPAILGAGLPEQSVPEVLQAFVTGNTTMLDSAEGVTTTIIEIGSSALKQASADSYRTVFYSSMLSASWPSSAPSSQPTSTKS</sequence>
<reference evidence="8 9" key="1">
    <citation type="submission" date="2015-06" db="EMBL/GenBank/DDBJ databases">
        <title>Draft genome of the ant-associated black yeast Phialophora attae CBS 131958.</title>
        <authorList>
            <person name="Moreno L.F."/>
            <person name="Stielow B.J."/>
            <person name="de Hoog S."/>
            <person name="Vicente V.A."/>
            <person name="Weiss V.A."/>
            <person name="de Vries M."/>
            <person name="Cruz L.M."/>
            <person name="Souza E.M."/>
        </authorList>
    </citation>
    <scope>NUCLEOTIDE SEQUENCE [LARGE SCALE GENOMIC DNA]</scope>
    <source>
        <strain evidence="8 9">CBS 131958</strain>
    </source>
</reference>
<feature type="transmembrane region" description="Helical" evidence="6">
    <location>
        <begin position="305"/>
        <end position="323"/>
    </location>
</feature>
<dbReference type="InterPro" id="IPR036259">
    <property type="entry name" value="MFS_trans_sf"/>
</dbReference>
<evidence type="ECO:0000256" key="3">
    <source>
        <dbReference type="ARBA" id="ARBA00022692"/>
    </source>
</evidence>
<dbReference type="OrthoDB" id="4139357at2759"/>
<feature type="transmembrane region" description="Helical" evidence="6">
    <location>
        <begin position="266"/>
        <end position="284"/>
    </location>
</feature>
<keyword evidence="3 6" id="KW-0812">Transmembrane</keyword>
<evidence type="ECO:0000256" key="6">
    <source>
        <dbReference type="SAM" id="Phobius"/>
    </source>
</evidence>
<dbReference type="InterPro" id="IPR005829">
    <property type="entry name" value="Sugar_transporter_CS"/>
</dbReference>
<dbReference type="PANTHER" id="PTHR23501:SF109">
    <property type="entry name" value="MAJOR FACILITATOR SUPERFAMILY (MFS) PROFILE DOMAIN-CONTAINING PROTEIN-RELATED"/>
    <property type="match status" value="1"/>
</dbReference>
<evidence type="ECO:0000313" key="8">
    <source>
        <dbReference type="EMBL" id="KPI38213.1"/>
    </source>
</evidence>
<dbReference type="PANTHER" id="PTHR23501">
    <property type="entry name" value="MAJOR FACILITATOR SUPERFAMILY"/>
    <property type="match status" value="1"/>
</dbReference>
<dbReference type="EMBL" id="LFJN01000020">
    <property type="protein sequence ID" value="KPI38213.1"/>
    <property type="molecule type" value="Genomic_DNA"/>
</dbReference>
<evidence type="ECO:0000313" key="9">
    <source>
        <dbReference type="Proteomes" id="UP000038010"/>
    </source>
</evidence>
<comment type="caution">
    <text evidence="8">The sequence shown here is derived from an EMBL/GenBank/DDBJ whole genome shotgun (WGS) entry which is preliminary data.</text>
</comment>
<keyword evidence="4 6" id="KW-1133">Transmembrane helix</keyword>
<feature type="domain" description="Major facilitator superfamily (MFS) profile" evidence="7">
    <location>
        <begin position="39"/>
        <end position="481"/>
    </location>
</feature>
<dbReference type="InterPro" id="IPR020846">
    <property type="entry name" value="MFS_dom"/>
</dbReference>
<evidence type="ECO:0000256" key="2">
    <source>
        <dbReference type="ARBA" id="ARBA00022448"/>
    </source>
</evidence>
<dbReference type="GO" id="GO:0005886">
    <property type="term" value="C:plasma membrane"/>
    <property type="evidence" value="ECO:0007669"/>
    <property type="project" value="TreeGrafter"/>
</dbReference>
<evidence type="ECO:0000259" key="7">
    <source>
        <dbReference type="PROSITE" id="PS50850"/>
    </source>
</evidence>
<dbReference type="InterPro" id="IPR010573">
    <property type="entry name" value="MFS_Str1/Tri12-like"/>
</dbReference>
<keyword evidence="9" id="KW-1185">Reference proteome</keyword>
<dbReference type="GO" id="GO:0022857">
    <property type="term" value="F:transmembrane transporter activity"/>
    <property type="evidence" value="ECO:0007669"/>
    <property type="project" value="InterPro"/>
</dbReference>
<gene>
    <name evidence="8" type="ORF">AB675_1093</name>
</gene>
<dbReference type="VEuPathDB" id="FungiDB:AB675_1093"/>
<feature type="transmembrane region" description="Helical" evidence="6">
    <location>
        <begin position="104"/>
        <end position="123"/>
    </location>
</feature>
<dbReference type="Pfam" id="PF06609">
    <property type="entry name" value="TRI12"/>
    <property type="match status" value="1"/>
</dbReference>
<feature type="transmembrane region" description="Helical" evidence="6">
    <location>
        <begin position="37"/>
        <end position="61"/>
    </location>
</feature>
<dbReference type="PROSITE" id="PS50850">
    <property type="entry name" value="MFS"/>
    <property type="match status" value="1"/>
</dbReference>
<accession>A0A0N1H1U4</accession>
<evidence type="ECO:0000256" key="5">
    <source>
        <dbReference type="ARBA" id="ARBA00023136"/>
    </source>
</evidence>
<evidence type="ECO:0000256" key="4">
    <source>
        <dbReference type="ARBA" id="ARBA00022989"/>
    </source>
</evidence>
<feature type="transmembrane region" description="Helical" evidence="6">
    <location>
        <begin position="196"/>
        <end position="215"/>
    </location>
</feature>
<proteinExistence type="predicted"/>
<evidence type="ECO:0000256" key="1">
    <source>
        <dbReference type="ARBA" id="ARBA00004141"/>
    </source>
</evidence>
<dbReference type="RefSeq" id="XP_017998176.1">
    <property type="nucleotide sequence ID" value="XM_018139744.1"/>
</dbReference>